<evidence type="ECO:0000313" key="12">
    <source>
        <dbReference type="EMBL" id="KAG5296256.1"/>
    </source>
</evidence>
<evidence type="ECO:0000256" key="10">
    <source>
        <dbReference type="SAM" id="MobiDB-lite"/>
    </source>
</evidence>
<dbReference type="AlphaFoldDB" id="A0A8H7YS32"/>
<proteinExistence type="predicted"/>
<keyword evidence="3" id="KW-0963">Cytoplasm</keyword>
<dbReference type="VEuPathDB" id="FungiDB:I7I52_06850"/>
<comment type="caution">
    <text evidence="12">The sequence shown here is derived from an EMBL/GenBank/DDBJ whole genome shotgun (WGS) entry which is preliminary data.</text>
</comment>
<keyword evidence="5 9" id="KW-0238">DNA-binding</keyword>
<dbReference type="InterPro" id="IPR024061">
    <property type="entry name" value="NDT80_DNA-bd_dom"/>
</dbReference>
<feature type="compositionally biased region" description="Polar residues" evidence="10">
    <location>
        <begin position="341"/>
        <end position="360"/>
    </location>
</feature>
<organism evidence="12 13">
    <name type="scientific">Ajellomyces capsulatus</name>
    <name type="common">Darling's disease fungus</name>
    <name type="synonym">Histoplasma capsulatum</name>
    <dbReference type="NCBI Taxonomy" id="5037"/>
    <lineage>
        <taxon>Eukaryota</taxon>
        <taxon>Fungi</taxon>
        <taxon>Dikarya</taxon>
        <taxon>Ascomycota</taxon>
        <taxon>Pezizomycotina</taxon>
        <taxon>Eurotiomycetes</taxon>
        <taxon>Eurotiomycetidae</taxon>
        <taxon>Onygenales</taxon>
        <taxon>Ajellomycetaceae</taxon>
        <taxon>Histoplasma</taxon>
    </lineage>
</organism>
<dbReference type="GO" id="GO:0000228">
    <property type="term" value="C:nuclear chromosome"/>
    <property type="evidence" value="ECO:0007669"/>
    <property type="project" value="TreeGrafter"/>
</dbReference>
<keyword evidence="4" id="KW-0805">Transcription regulation</keyword>
<feature type="region of interest" description="Disordered" evidence="10">
    <location>
        <begin position="312"/>
        <end position="505"/>
    </location>
</feature>
<sequence length="585" mass="64645">MESFDTMAVPYLGSPLSMANMQNTDYLNAMPSLDMPDSHSAYDHETFVSGDDIGYAQPQIPAHSLRRFSNNHFDDPFPEMIAPFETLPSDQQSQQDSSIDHNHKLLSFSIPIYNFTLLDYSLRRTSISMAAQLHGMFFLAESPWTTSPTTKPSGPPPMAELTCYRRNLFQITGSVTLPRTMRYIMTEQGDRIPILAQELTVSATESVEGNPVKIISVPWKTPAVNVTGQPEDKTEKEPPSIPLDIMAGQDIDSDYATFSIAWKRLQFRIATANNGRRKELQQHFVVRLKIVATLSTGAKISICEAHSGPVIVRGRSPRNFQSRKDLPLSGSAASSRKHAQANANRAATIEAPSSQQGTGTKRSKSPQDQDARKQQLPSSSYPEWTQTATVPSAPLPTPTFTNGAVNDAATSYANSSPDVHQHREKRRRISVTGRPINLSFIDEDSSPANSAGDSNCTPPAMSMPTNAGIHRWRDIDGSPSEKLQKSATAQPKRQPLTHNHNSSSNVTTLNQMQHQLQPPLLASQIINPSETADLLYEYFPLGLDDWQAPVDAVYRPHVVHHTHLPDDPKAIAARSRSRTYFIEGS</sequence>
<dbReference type="SUPFAM" id="SSF49417">
    <property type="entry name" value="p53-like transcription factors"/>
    <property type="match status" value="1"/>
</dbReference>
<protein>
    <submittedName>
        <fullName evidence="12">Transcriptional regulator PacG/VIB-1</fullName>
    </submittedName>
</protein>
<gene>
    <name evidence="12" type="ORF">I7I52_06850</name>
</gene>
<dbReference type="FunFam" id="2.60.40.1390:FF:000002">
    <property type="entry name" value="PhoG like DNA-binding family protein"/>
    <property type="match status" value="1"/>
</dbReference>
<dbReference type="GO" id="GO:0003700">
    <property type="term" value="F:DNA-binding transcription factor activity"/>
    <property type="evidence" value="ECO:0007669"/>
    <property type="project" value="UniProtKB-UniRule"/>
</dbReference>
<dbReference type="GO" id="GO:0051321">
    <property type="term" value="P:meiotic cell cycle"/>
    <property type="evidence" value="ECO:0007669"/>
    <property type="project" value="TreeGrafter"/>
</dbReference>
<dbReference type="GO" id="GO:0005737">
    <property type="term" value="C:cytoplasm"/>
    <property type="evidence" value="ECO:0007669"/>
    <property type="project" value="UniProtKB-SubCell"/>
</dbReference>
<accession>A0A8H7YS32</accession>
<feature type="compositionally biased region" description="Polar residues" evidence="10">
    <location>
        <begin position="485"/>
        <end position="505"/>
    </location>
</feature>
<evidence type="ECO:0000313" key="13">
    <source>
        <dbReference type="Proteomes" id="UP000670092"/>
    </source>
</evidence>
<dbReference type="OrthoDB" id="4117572at2759"/>
<evidence type="ECO:0000259" key="11">
    <source>
        <dbReference type="PROSITE" id="PS51517"/>
    </source>
</evidence>
<dbReference type="Pfam" id="PF05224">
    <property type="entry name" value="NDT80_PhoG"/>
    <property type="match status" value="1"/>
</dbReference>
<evidence type="ECO:0000256" key="6">
    <source>
        <dbReference type="ARBA" id="ARBA00023163"/>
    </source>
</evidence>
<evidence type="ECO:0000256" key="3">
    <source>
        <dbReference type="ARBA" id="ARBA00022490"/>
    </source>
</evidence>
<evidence type="ECO:0000256" key="7">
    <source>
        <dbReference type="ARBA" id="ARBA00023242"/>
    </source>
</evidence>
<dbReference type="InterPro" id="IPR008967">
    <property type="entry name" value="p53-like_TF_DNA-bd_sf"/>
</dbReference>
<feature type="domain" description="NDT80" evidence="11">
    <location>
        <begin position="85"/>
        <end position="324"/>
    </location>
</feature>
<dbReference type="GO" id="GO:0045944">
    <property type="term" value="P:positive regulation of transcription by RNA polymerase II"/>
    <property type="evidence" value="ECO:0007669"/>
    <property type="project" value="TreeGrafter"/>
</dbReference>
<evidence type="ECO:0000256" key="9">
    <source>
        <dbReference type="PROSITE-ProRule" id="PRU00850"/>
    </source>
</evidence>
<dbReference type="PANTHER" id="PTHR35144">
    <property type="entry name" value="MEIOSIS-SPECIFIC TRANSCRIPTION FACTOR NDT80"/>
    <property type="match status" value="1"/>
</dbReference>
<comment type="function">
    <text evidence="8">Transcription factor that acts as a positive regulator of nonrepressible acid phosphatase activity. Is a major regulator of responses to nitrogen and carbon starvation and is essential for the expression of genes involved in vegetative incompatibility (like pin-c, het-6, and tol). Vegetative incompatibility is a non-self-recognition system ubiquitous in filamentous fungi which results in programmed cell death.</text>
</comment>
<keyword evidence="7" id="KW-0539">Nucleus</keyword>
<name>A0A8H7YS32_AJECA</name>
<dbReference type="EMBL" id="JAEVHI010000003">
    <property type="protein sequence ID" value="KAG5296256.1"/>
    <property type="molecule type" value="Genomic_DNA"/>
</dbReference>
<reference evidence="12 13" key="1">
    <citation type="submission" date="2021-01" db="EMBL/GenBank/DDBJ databases">
        <title>Chromosome-level genome assembly of a human fungal pathogen reveals clustering of transcriptionally co-regulated genes.</title>
        <authorList>
            <person name="Voorhies M."/>
            <person name="Cohen S."/>
            <person name="Shea T.P."/>
            <person name="Petrus S."/>
            <person name="Munoz J.F."/>
            <person name="Poplawski S."/>
            <person name="Goldman W.E."/>
            <person name="Michael T."/>
            <person name="Cuomo C.A."/>
            <person name="Sil A."/>
            <person name="Beyhan S."/>
        </authorList>
    </citation>
    <scope>NUCLEOTIDE SEQUENCE [LARGE SCALE GENOMIC DNA]</scope>
    <source>
        <strain evidence="12 13">G184AR</strain>
    </source>
</reference>
<dbReference type="Proteomes" id="UP000670092">
    <property type="component" value="Unassembled WGS sequence"/>
</dbReference>
<evidence type="ECO:0000256" key="5">
    <source>
        <dbReference type="ARBA" id="ARBA00023125"/>
    </source>
</evidence>
<dbReference type="PROSITE" id="PS51517">
    <property type="entry name" value="NDT80"/>
    <property type="match status" value="1"/>
</dbReference>
<feature type="compositionally biased region" description="Polar residues" evidence="10">
    <location>
        <begin position="398"/>
        <end position="418"/>
    </location>
</feature>
<dbReference type="PANTHER" id="PTHR35144:SF1">
    <property type="entry name" value="PROTEIN PACG"/>
    <property type="match status" value="1"/>
</dbReference>
<comment type="subcellular location">
    <subcellularLocation>
        <location evidence="2">Cytoplasm</location>
    </subcellularLocation>
    <subcellularLocation>
        <location evidence="1">Nucleus</location>
    </subcellularLocation>
</comment>
<dbReference type="GO" id="GO:0003677">
    <property type="term" value="F:DNA binding"/>
    <property type="evidence" value="ECO:0007669"/>
    <property type="project" value="UniProtKB-KW"/>
</dbReference>
<dbReference type="InterPro" id="IPR037141">
    <property type="entry name" value="NDT80_DNA-bd_dom_sf"/>
</dbReference>
<feature type="DNA-binding region" description="NDT80" evidence="9">
    <location>
        <begin position="85"/>
        <end position="324"/>
    </location>
</feature>
<dbReference type="Gene3D" id="2.60.40.1390">
    <property type="entry name" value="NDT80 DNA-binding domain"/>
    <property type="match status" value="1"/>
</dbReference>
<keyword evidence="6" id="KW-0804">Transcription</keyword>
<feature type="compositionally biased region" description="Polar residues" evidence="10">
    <location>
        <begin position="375"/>
        <end position="390"/>
    </location>
</feature>
<feature type="compositionally biased region" description="Polar residues" evidence="10">
    <location>
        <begin position="446"/>
        <end position="457"/>
    </location>
</feature>
<evidence type="ECO:0000256" key="4">
    <source>
        <dbReference type="ARBA" id="ARBA00023015"/>
    </source>
</evidence>
<evidence type="ECO:0000256" key="8">
    <source>
        <dbReference type="ARBA" id="ARBA00053436"/>
    </source>
</evidence>
<evidence type="ECO:0000256" key="2">
    <source>
        <dbReference type="ARBA" id="ARBA00004496"/>
    </source>
</evidence>
<evidence type="ECO:0000256" key="1">
    <source>
        <dbReference type="ARBA" id="ARBA00004123"/>
    </source>
</evidence>
<dbReference type="InterPro" id="IPR052605">
    <property type="entry name" value="Fungal_trans_regulator"/>
</dbReference>